<dbReference type="AlphaFoldDB" id="A0A5B6VYN4"/>
<organism evidence="1 2">
    <name type="scientific">Gossypium australe</name>
    <dbReference type="NCBI Taxonomy" id="47621"/>
    <lineage>
        <taxon>Eukaryota</taxon>
        <taxon>Viridiplantae</taxon>
        <taxon>Streptophyta</taxon>
        <taxon>Embryophyta</taxon>
        <taxon>Tracheophyta</taxon>
        <taxon>Spermatophyta</taxon>
        <taxon>Magnoliopsida</taxon>
        <taxon>eudicotyledons</taxon>
        <taxon>Gunneridae</taxon>
        <taxon>Pentapetalae</taxon>
        <taxon>rosids</taxon>
        <taxon>malvids</taxon>
        <taxon>Malvales</taxon>
        <taxon>Malvaceae</taxon>
        <taxon>Malvoideae</taxon>
        <taxon>Gossypium</taxon>
    </lineage>
</organism>
<dbReference type="GO" id="GO:0003964">
    <property type="term" value="F:RNA-directed DNA polymerase activity"/>
    <property type="evidence" value="ECO:0007669"/>
    <property type="project" value="UniProtKB-KW"/>
</dbReference>
<keyword evidence="1" id="KW-0808">Transferase</keyword>
<protein>
    <submittedName>
        <fullName evidence="1">RNA-directed DNA polymerase-like protein</fullName>
    </submittedName>
</protein>
<reference evidence="2" key="1">
    <citation type="journal article" date="2019" name="Plant Biotechnol. J.">
        <title>Genome sequencing of the Australian wild diploid species Gossypium australe highlights disease resistance and delayed gland morphogenesis.</title>
        <authorList>
            <person name="Cai Y."/>
            <person name="Cai X."/>
            <person name="Wang Q."/>
            <person name="Wang P."/>
            <person name="Zhang Y."/>
            <person name="Cai C."/>
            <person name="Xu Y."/>
            <person name="Wang K."/>
            <person name="Zhou Z."/>
            <person name="Wang C."/>
            <person name="Geng S."/>
            <person name="Li B."/>
            <person name="Dong Q."/>
            <person name="Hou Y."/>
            <person name="Wang H."/>
            <person name="Ai P."/>
            <person name="Liu Z."/>
            <person name="Yi F."/>
            <person name="Sun M."/>
            <person name="An G."/>
            <person name="Cheng J."/>
            <person name="Zhang Y."/>
            <person name="Shi Q."/>
            <person name="Xie Y."/>
            <person name="Shi X."/>
            <person name="Chang Y."/>
            <person name="Huang F."/>
            <person name="Chen Y."/>
            <person name="Hong S."/>
            <person name="Mi L."/>
            <person name="Sun Q."/>
            <person name="Zhang L."/>
            <person name="Zhou B."/>
            <person name="Peng R."/>
            <person name="Zhang X."/>
            <person name="Liu F."/>
        </authorList>
    </citation>
    <scope>NUCLEOTIDE SEQUENCE [LARGE SCALE GENOMIC DNA]</scope>
    <source>
        <strain evidence="2">cv. PA1801</strain>
    </source>
</reference>
<keyword evidence="1" id="KW-0548">Nucleotidyltransferase</keyword>
<name>A0A5B6VYN4_9ROSI</name>
<evidence type="ECO:0000313" key="1">
    <source>
        <dbReference type="EMBL" id="KAA3474086.1"/>
    </source>
</evidence>
<comment type="caution">
    <text evidence="1">The sequence shown here is derived from an EMBL/GenBank/DDBJ whole genome shotgun (WGS) entry which is preliminary data.</text>
</comment>
<accession>A0A5B6VYN4</accession>
<gene>
    <name evidence="1" type="ORF">EPI10_024408</name>
</gene>
<evidence type="ECO:0000313" key="2">
    <source>
        <dbReference type="Proteomes" id="UP000325315"/>
    </source>
</evidence>
<dbReference type="OrthoDB" id="111931at2759"/>
<keyword evidence="2" id="KW-1185">Reference proteome</keyword>
<dbReference type="EMBL" id="SMMG02000005">
    <property type="protein sequence ID" value="KAA3474086.1"/>
    <property type="molecule type" value="Genomic_DNA"/>
</dbReference>
<sequence>MIINYLQSSTNVSFGSERLDFWGILFQLKVLELTRVRFLLLLTRNLREIGLLPKIHERIFNDCDTDDMTTLERCKIQMSFEQLNVLLTKVTVLVQPESRKEFVIYSDASLNCLGCVLM</sequence>
<dbReference type="Proteomes" id="UP000325315">
    <property type="component" value="Unassembled WGS sequence"/>
</dbReference>
<proteinExistence type="predicted"/>
<keyword evidence="1" id="KW-0695">RNA-directed DNA polymerase</keyword>